<dbReference type="RefSeq" id="WP_093112618.1">
    <property type="nucleotide sequence ID" value="NZ_FNGG01000002.1"/>
</dbReference>
<evidence type="ECO:0000313" key="3">
    <source>
        <dbReference type="Proteomes" id="UP000199448"/>
    </source>
</evidence>
<feature type="chain" id="PRO_5011519332" description="DUF4382 domain-containing protein" evidence="1">
    <location>
        <begin position="25"/>
        <end position="312"/>
    </location>
</feature>
<dbReference type="STRING" id="390640.SAMN04488034_102289"/>
<organism evidence="2 3">
    <name type="scientific">Salinimicrobium catena</name>
    <dbReference type="NCBI Taxonomy" id="390640"/>
    <lineage>
        <taxon>Bacteria</taxon>
        <taxon>Pseudomonadati</taxon>
        <taxon>Bacteroidota</taxon>
        <taxon>Flavobacteriia</taxon>
        <taxon>Flavobacteriales</taxon>
        <taxon>Flavobacteriaceae</taxon>
        <taxon>Salinimicrobium</taxon>
    </lineage>
</organism>
<keyword evidence="3" id="KW-1185">Reference proteome</keyword>
<evidence type="ECO:0000256" key="1">
    <source>
        <dbReference type="SAM" id="SignalP"/>
    </source>
</evidence>
<dbReference type="EMBL" id="FNUG01000002">
    <property type="protein sequence ID" value="SEE76448.1"/>
    <property type="molecule type" value="Genomic_DNA"/>
</dbReference>
<protein>
    <recommendedName>
        <fullName evidence="4">DUF4382 domain-containing protein</fullName>
    </recommendedName>
</protein>
<dbReference type="OrthoDB" id="972683at2"/>
<name>A0A1H5LJU1_9FLAO</name>
<accession>A0A1H5LJU1</accession>
<sequence length="312" mass="34595">MKTFKTYVSFLAIFAMLFTSCSKDEDTAVNPESDKASLSFGALVEDLTNESSNKQSTDVIGDLPFCTDDTAAYVEIVLMQGDTEIVGTEAEPFRVDLVAGQLFTKEVSELELDPGAYSLEHFAVYNAEGALIWLAPRADGTLAQFVDNALPLDINLGAGVKKYVDVSVICYDDRDVNQYGYMFFELDINRAFEYCFFANYCTPEGRHYPAHYSVDISIDGNVIYSGVVNTTGTNEDGDFYADPLCFALPDLAEYGDDEEYIDYTVTLLDWEGAYGDVDQMEISGSLSRAEVMAKFDGTEAVEYDHLRFGCDQ</sequence>
<reference evidence="2 3" key="1">
    <citation type="submission" date="2016-10" db="EMBL/GenBank/DDBJ databases">
        <authorList>
            <person name="de Groot N.N."/>
        </authorList>
    </citation>
    <scope>NUCLEOTIDE SEQUENCE [LARGE SCALE GENOMIC DNA]</scope>
    <source>
        <strain evidence="2 3">DSM 23553</strain>
    </source>
</reference>
<evidence type="ECO:0008006" key="4">
    <source>
        <dbReference type="Google" id="ProtNLM"/>
    </source>
</evidence>
<dbReference type="AlphaFoldDB" id="A0A1H5LJU1"/>
<keyword evidence="1" id="KW-0732">Signal</keyword>
<evidence type="ECO:0000313" key="2">
    <source>
        <dbReference type="EMBL" id="SEE76448.1"/>
    </source>
</evidence>
<feature type="signal peptide" evidence="1">
    <location>
        <begin position="1"/>
        <end position="24"/>
    </location>
</feature>
<dbReference type="Proteomes" id="UP000199448">
    <property type="component" value="Unassembled WGS sequence"/>
</dbReference>
<gene>
    <name evidence="2" type="ORF">SAMN04488034_102289</name>
</gene>
<proteinExistence type="predicted"/>
<dbReference type="PROSITE" id="PS51257">
    <property type="entry name" value="PROKAR_LIPOPROTEIN"/>
    <property type="match status" value="1"/>
</dbReference>